<name>A0A532V6U8_UNCT6</name>
<gene>
    <name evidence="2" type="ORF">CEE36_06295</name>
</gene>
<dbReference type="Gene3D" id="2.130.10.130">
    <property type="entry name" value="Integrin alpha, N-terminal"/>
    <property type="match status" value="1"/>
</dbReference>
<dbReference type="InterPro" id="IPR028994">
    <property type="entry name" value="Integrin_alpha_N"/>
</dbReference>
<sequence length="614" mass="68891">MRRYGLIVVGMLFALNKIPASKIVTQNDWHGGPGITEPADNWGIGFYESANINYLYQWGRLSLSIVINSSLSPEQHHIGDMRSGLDKKLGVGNMDEGPGSIVDLDVIVAGSNGIRWYENDGTGNFSTYHYIPYSYGNYLGYDIADFNFDGADDIVIGNYLTGKVWLYLNDGGGNFPHYTSVGNHPEVHQVAAKDFDNDGDIDVVSTRHHKSFGGSYWFKNDGTNQNFTRYTIESIGPGAARRINAGDLDADGDIDFVVGSFSTYWYENRIEEDDDPEHGFVRHSLDYHKNLYDWIGDVDKDGYLDIITANIAEDESRVSPTWWENDGTGKFYEHPLSPASYNAEAVVSIDIDYDGDIDIIQSFWNGGIGELGWYENDGNQNFTYYKYVDRYHYSCDLQIGDISGNGLLDLITSTHSPGTSIDWWELFDSFAEQGELTSCIFDAGAAVKWEAIEWDEETPEGTNIAFKVRTSNSIDEWPDWSTCQLLDDTTIFSLDSVVDQDTRYLQYKTILSTSDPDYSSFLYEVRVTYDDAPAVAELPESSCELRVEGNTVYYTVALGETGRLSVFDVVGRRIVTEEVSKAGCLELKELPAGLYFVRLEYSTGTVSRKVVLIR</sequence>
<reference evidence="2 3" key="1">
    <citation type="submission" date="2017-06" db="EMBL/GenBank/DDBJ databases">
        <title>Novel microbial phyla capable of carbon fixation and sulfur reduction in deep-sea sediments.</title>
        <authorList>
            <person name="Huang J."/>
            <person name="Baker B."/>
            <person name="Wang Y."/>
        </authorList>
    </citation>
    <scope>NUCLEOTIDE SEQUENCE [LARGE SCALE GENOMIC DNA]</scope>
    <source>
        <strain evidence="2">B3_TA06</strain>
    </source>
</reference>
<proteinExistence type="predicted"/>
<protein>
    <recommendedName>
        <fullName evidence="4">Secretion system C-terminal sorting domain-containing protein</fullName>
    </recommendedName>
</protein>
<evidence type="ECO:0000313" key="2">
    <source>
        <dbReference type="EMBL" id="TKJ42872.1"/>
    </source>
</evidence>
<evidence type="ECO:0000313" key="3">
    <source>
        <dbReference type="Proteomes" id="UP000317778"/>
    </source>
</evidence>
<dbReference type="Proteomes" id="UP000317778">
    <property type="component" value="Unassembled WGS sequence"/>
</dbReference>
<dbReference type="SUPFAM" id="SSF69318">
    <property type="entry name" value="Integrin alpha N-terminal domain"/>
    <property type="match status" value="2"/>
</dbReference>
<dbReference type="EMBL" id="NJBO01000008">
    <property type="protein sequence ID" value="TKJ42872.1"/>
    <property type="molecule type" value="Genomic_DNA"/>
</dbReference>
<dbReference type="Pfam" id="PF13517">
    <property type="entry name" value="FG-GAP_3"/>
    <property type="match status" value="3"/>
</dbReference>
<dbReference type="PANTHER" id="PTHR46580">
    <property type="entry name" value="SENSOR KINASE-RELATED"/>
    <property type="match status" value="1"/>
</dbReference>
<keyword evidence="1" id="KW-0732">Signal</keyword>
<dbReference type="InterPro" id="IPR013517">
    <property type="entry name" value="FG-GAP"/>
</dbReference>
<dbReference type="InterPro" id="IPR026444">
    <property type="entry name" value="Secre_tail"/>
</dbReference>
<dbReference type="NCBIfam" id="TIGR04183">
    <property type="entry name" value="Por_Secre_tail"/>
    <property type="match status" value="1"/>
</dbReference>
<evidence type="ECO:0000256" key="1">
    <source>
        <dbReference type="ARBA" id="ARBA00022729"/>
    </source>
</evidence>
<organism evidence="2 3">
    <name type="scientific">candidate division TA06 bacterium B3_TA06</name>
    <dbReference type="NCBI Taxonomy" id="2012487"/>
    <lineage>
        <taxon>Bacteria</taxon>
        <taxon>Bacteria division TA06</taxon>
    </lineage>
</organism>
<evidence type="ECO:0008006" key="4">
    <source>
        <dbReference type="Google" id="ProtNLM"/>
    </source>
</evidence>
<dbReference type="PANTHER" id="PTHR46580:SF4">
    <property type="entry name" value="ATP_GTP-BINDING PROTEIN"/>
    <property type="match status" value="1"/>
</dbReference>
<dbReference type="AlphaFoldDB" id="A0A532V6U8"/>
<accession>A0A532V6U8</accession>
<comment type="caution">
    <text evidence="2">The sequence shown here is derived from an EMBL/GenBank/DDBJ whole genome shotgun (WGS) entry which is preliminary data.</text>
</comment>